<dbReference type="Pfam" id="PF13474">
    <property type="entry name" value="SnoaL_3"/>
    <property type="match status" value="1"/>
</dbReference>
<name>A0A5B2XRA6_9PSEU</name>
<dbReference type="Gene3D" id="3.10.450.50">
    <property type="match status" value="1"/>
</dbReference>
<protein>
    <submittedName>
        <fullName evidence="3">Nuclear transport factor 2 family protein</fullName>
    </submittedName>
</protein>
<keyword evidence="1" id="KW-0732">Signal</keyword>
<dbReference type="RefSeq" id="WP_149847584.1">
    <property type="nucleotide sequence ID" value="NZ_VUOB01000002.1"/>
</dbReference>
<keyword evidence="4" id="KW-1185">Reference proteome</keyword>
<comment type="caution">
    <text evidence="3">The sequence shown here is derived from an EMBL/GenBank/DDBJ whole genome shotgun (WGS) entry which is preliminary data.</text>
</comment>
<accession>A0A5B2XRA6</accession>
<dbReference type="EMBL" id="VUOB01000002">
    <property type="protein sequence ID" value="KAA2266478.1"/>
    <property type="molecule type" value="Genomic_DNA"/>
</dbReference>
<reference evidence="3 4" key="1">
    <citation type="submission" date="2019-09" db="EMBL/GenBank/DDBJ databases">
        <title>Goodfellowia gen. nov., a new genus of the Pseudonocardineae related to Actinoalloteichus, containing Goodfellowia coeruleoviolacea gen. nov., comb. nov. gen. nov., comb. nov.</title>
        <authorList>
            <person name="Labeda D."/>
        </authorList>
    </citation>
    <scope>NUCLEOTIDE SEQUENCE [LARGE SCALE GENOMIC DNA]</scope>
    <source>
        <strain evidence="3 4">AN110305</strain>
    </source>
</reference>
<feature type="signal peptide" evidence="1">
    <location>
        <begin position="1"/>
        <end position="25"/>
    </location>
</feature>
<dbReference type="InterPro" id="IPR032710">
    <property type="entry name" value="NTF2-like_dom_sf"/>
</dbReference>
<dbReference type="InterPro" id="IPR037401">
    <property type="entry name" value="SnoaL-like"/>
</dbReference>
<dbReference type="SUPFAM" id="SSF54427">
    <property type="entry name" value="NTF2-like"/>
    <property type="match status" value="1"/>
</dbReference>
<evidence type="ECO:0000256" key="1">
    <source>
        <dbReference type="SAM" id="SignalP"/>
    </source>
</evidence>
<evidence type="ECO:0000259" key="2">
    <source>
        <dbReference type="Pfam" id="PF13474"/>
    </source>
</evidence>
<sequence>MRKQHYALAGLVLAAGMIVPGVASASAPDTASAETASVDANGKHQTRCEREFDAAVHEDNDAYNARDVDRYTAILNPRMIFFFDGKTNYGRDAIMDQARKDFAVPGWTWTYSIKSEIVYGCTSGIAVMEAHSIFPARGTDHLFTFTMSLVREHGKWTVAADTVHLSS</sequence>
<proteinExistence type="predicted"/>
<gene>
    <name evidence="3" type="ORF">F0L68_01655</name>
</gene>
<evidence type="ECO:0000313" key="4">
    <source>
        <dbReference type="Proteomes" id="UP000323454"/>
    </source>
</evidence>
<organism evidence="3 4">
    <name type="scientific">Solihabitans fulvus</name>
    <dbReference type="NCBI Taxonomy" id="1892852"/>
    <lineage>
        <taxon>Bacteria</taxon>
        <taxon>Bacillati</taxon>
        <taxon>Actinomycetota</taxon>
        <taxon>Actinomycetes</taxon>
        <taxon>Pseudonocardiales</taxon>
        <taxon>Pseudonocardiaceae</taxon>
        <taxon>Solihabitans</taxon>
    </lineage>
</organism>
<feature type="chain" id="PRO_5022979733" evidence="1">
    <location>
        <begin position="26"/>
        <end position="167"/>
    </location>
</feature>
<dbReference type="AlphaFoldDB" id="A0A5B2XRA6"/>
<feature type="domain" description="SnoaL-like" evidence="2">
    <location>
        <begin position="60"/>
        <end position="158"/>
    </location>
</feature>
<dbReference type="OrthoDB" id="3374871at2"/>
<evidence type="ECO:0000313" key="3">
    <source>
        <dbReference type="EMBL" id="KAA2266478.1"/>
    </source>
</evidence>
<dbReference type="Proteomes" id="UP000323454">
    <property type="component" value="Unassembled WGS sequence"/>
</dbReference>
<reference evidence="3 4" key="2">
    <citation type="submission" date="2019-09" db="EMBL/GenBank/DDBJ databases">
        <authorList>
            <person name="Jin C."/>
        </authorList>
    </citation>
    <scope>NUCLEOTIDE SEQUENCE [LARGE SCALE GENOMIC DNA]</scope>
    <source>
        <strain evidence="3 4">AN110305</strain>
    </source>
</reference>